<comment type="caution">
    <text evidence="1">The sequence shown here is derived from an EMBL/GenBank/DDBJ whole genome shotgun (WGS) entry which is preliminary data.</text>
</comment>
<dbReference type="AlphaFoldDB" id="A0AB73PGD5"/>
<protein>
    <submittedName>
        <fullName evidence="1">Uncharacterized protein</fullName>
    </submittedName>
</protein>
<reference evidence="1 2" key="2">
    <citation type="submission" date="2017-09" db="EMBL/GenBank/DDBJ databases">
        <title>Tripartite evolution among Lactobacillus johnsonii, Lactobacillus taiwanensis, Lactobacillus reuteri and their rodent host.</title>
        <authorList>
            <person name="Wang T."/>
            <person name="Knowles S."/>
            <person name="Cheng C."/>
        </authorList>
    </citation>
    <scope>NUCLEOTIDE SEQUENCE [LARGE SCALE GENOMIC DNA]</scope>
    <source>
        <strain evidence="1 2">105n</strain>
    </source>
</reference>
<dbReference type="RefSeq" id="WP_094511744.1">
    <property type="nucleotide sequence ID" value="NZ_NGPU01000072.1"/>
</dbReference>
<proteinExistence type="predicted"/>
<evidence type="ECO:0000313" key="2">
    <source>
        <dbReference type="Proteomes" id="UP000216681"/>
    </source>
</evidence>
<gene>
    <name evidence="1" type="ORF">CBG15_04890</name>
</gene>
<reference evidence="1 2" key="1">
    <citation type="submission" date="2017-05" db="EMBL/GenBank/DDBJ databases">
        <authorList>
            <person name="Lin X.B."/>
            <person name="Stothard P."/>
            <person name="Tasseva G."/>
            <person name="Walter J."/>
        </authorList>
    </citation>
    <scope>NUCLEOTIDE SEQUENCE [LARGE SCALE GENOMIC DNA]</scope>
    <source>
        <strain evidence="1 2">105n</strain>
    </source>
</reference>
<accession>A0AB73PGD5</accession>
<dbReference type="EMBL" id="NGPX01000019">
    <property type="protein sequence ID" value="OYS94078.1"/>
    <property type="molecule type" value="Genomic_DNA"/>
</dbReference>
<dbReference type="Proteomes" id="UP000216681">
    <property type="component" value="Unassembled WGS sequence"/>
</dbReference>
<evidence type="ECO:0000313" key="1">
    <source>
        <dbReference type="EMBL" id="OYS94078.1"/>
    </source>
</evidence>
<name>A0AB73PGD5_LIMRT</name>
<sequence>MNKLDDVLISNDPAHKIEIYLDCGVYWKQVNPQLPATLHDIYLQYPNAVMIYVIVDGFMSGVIYRCGNYGDGEWQQYAVTQGMA</sequence>
<organism evidence="1 2">
    <name type="scientific">Limosilactobacillus reuteri</name>
    <name type="common">Lactobacillus reuteri</name>
    <dbReference type="NCBI Taxonomy" id="1598"/>
    <lineage>
        <taxon>Bacteria</taxon>
        <taxon>Bacillati</taxon>
        <taxon>Bacillota</taxon>
        <taxon>Bacilli</taxon>
        <taxon>Lactobacillales</taxon>
        <taxon>Lactobacillaceae</taxon>
        <taxon>Limosilactobacillus</taxon>
    </lineage>
</organism>